<evidence type="ECO:0000313" key="2">
    <source>
        <dbReference type="Proteomes" id="UP000828048"/>
    </source>
</evidence>
<name>A0ACB7WZ53_9ERIC</name>
<evidence type="ECO:0000313" key="1">
    <source>
        <dbReference type="EMBL" id="KAH7833703.1"/>
    </source>
</evidence>
<proteinExistence type="predicted"/>
<dbReference type="EMBL" id="CM037152">
    <property type="protein sequence ID" value="KAH7833703.1"/>
    <property type="molecule type" value="Genomic_DNA"/>
</dbReference>
<organism evidence="1 2">
    <name type="scientific">Vaccinium darrowii</name>
    <dbReference type="NCBI Taxonomy" id="229202"/>
    <lineage>
        <taxon>Eukaryota</taxon>
        <taxon>Viridiplantae</taxon>
        <taxon>Streptophyta</taxon>
        <taxon>Embryophyta</taxon>
        <taxon>Tracheophyta</taxon>
        <taxon>Spermatophyta</taxon>
        <taxon>Magnoliopsida</taxon>
        <taxon>eudicotyledons</taxon>
        <taxon>Gunneridae</taxon>
        <taxon>Pentapetalae</taxon>
        <taxon>asterids</taxon>
        <taxon>Ericales</taxon>
        <taxon>Ericaceae</taxon>
        <taxon>Vaccinioideae</taxon>
        <taxon>Vaccinieae</taxon>
        <taxon>Vaccinium</taxon>
    </lineage>
</organism>
<keyword evidence="2" id="KW-1185">Reference proteome</keyword>
<accession>A0ACB7WZ53</accession>
<reference evidence="1 2" key="1">
    <citation type="journal article" date="2021" name="Hortic Res">
        <title>High-quality reference genome and annotation aids understanding of berry development for evergreen blueberry (Vaccinium darrowii).</title>
        <authorList>
            <person name="Yu J."/>
            <person name="Hulse-Kemp A.M."/>
            <person name="Babiker E."/>
            <person name="Staton M."/>
        </authorList>
    </citation>
    <scope>NUCLEOTIDE SEQUENCE [LARGE SCALE GENOMIC DNA]</scope>
    <source>
        <strain evidence="2">cv. NJ 8807/NJ 8810</strain>
        <tissue evidence="1">Young leaf</tissue>
    </source>
</reference>
<gene>
    <name evidence="1" type="ORF">Vadar_008861</name>
</gene>
<sequence length="497" mass="56761">MEFRSSSSSSSDERADPDYRQLQRSNSTPRSKNVRNMQIETEAGSSSRHTGIGRRRGRPSTRVTRDEGFSLCRRRSTRRGSKNSDNKRDQSAIKINIWGWLIDSKAIKENTRIFCVNETPGQGAKKGIITMDGILCDCCSKIFSALGFADHSGSDLQKPYENILVEDVDEEPLTLLACLRKAWDTTSEIGDGRLKKSGKGKYSASDRHDDAYHWTCQQERNSEPVDANSPFTPLCEESCKEDYGIFISIRGLWRLHLYQVYKKLETMVGVRKEIDEGFSWTLLRRMDSEFGIWLTDLNQATECQAKLAVARNVMEECFEPIVDRHTGINVIENVMYNRESSYPRVNFRGFYSAILEKDDEIISVASVRIHGTKLAEMPLIATRERFRNQGMCRRLMVAIEDALRDLKVENLVIPSIKEREKTWKKGYSFQPITPSLRKELTQRNTLTFHDSLRLQKTLSSPATVIDRQIQAPLDLNSEPPEEEINEADIASSSNPQH</sequence>
<comment type="caution">
    <text evidence="1">The sequence shown here is derived from an EMBL/GenBank/DDBJ whole genome shotgun (WGS) entry which is preliminary data.</text>
</comment>
<dbReference type="Proteomes" id="UP000828048">
    <property type="component" value="Chromosome 2"/>
</dbReference>
<protein>
    <submittedName>
        <fullName evidence="1">Uncharacterized protein</fullName>
    </submittedName>
</protein>